<keyword evidence="4" id="KW-0808">Transferase</keyword>
<comment type="function">
    <text evidence="1">Conjugation of reduced glutathione to a wide number of exogenous and endogenous hydrophobic electrophiles.</text>
</comment>
<dbReference type="PROSITE" id="PS50404">
    <property type="entry name" value="GST_NTER"/>
    <property type="match status" value="1"/>
</dbReference>
<dbReference type="PRINTS" id="PR01267">
    <property type="entry name" value="GSTRNSFRASEM"/>
</dbReference>
<protein>
    <recommendedName>
        <fullName evidence="3">glutathione transferase</fullName>
        <ecNumber evidence="3">2.5.1.18</ecNumber>
    </recommendedName>
</protein>
<dbReference type="InterPro" id="IPR010987">
    <property type="entry name" value="Glutathione-S-Trfase_C-like"/>
</dbReference>
<dbReference type="FunFam" id="1.20.1050.10:FF:000003">
    <property type="entry name" value="Glutathione S-transferase 2"/>
    <property type="match status" value="1"/>
</dbReference>
<evidence type="ECO:0000256" key="4">
    <source>
        <dbReference type="ARBA" id="ARBA00022679"/>
    </source>
</evidence>
<dbReference type="InterPro" id="IPR004045">
    <property type="entry name" value="Glutathione_S-Trfase_N"/>
</dbReference>
<gene>
    <name evidence="8" type="ORF">HPB48_018757</name>
</gene>
<dbReference type="EMBL" id="JABSTR010000008">
    <property type="protein sequence ID" value="KAH9376993.1"/>
    <property type="molecule type" value="Genomic_DNA"/>
</dbReference>
<reference evidence="8 9" key="1">
    <citation type="journal article" date="2020" name="Cell">
        <title>Large-Scale Comparative Analyses of Tick Genomes Elucidate Their Genetic Diversity and Vector Capacities.</title>
        <authorList>
            <consortium name="Tick Genome and Microbiome Consortium (TIGMIC)"/>
            <person name="Jia N."/>
            <person name="Wang J."/>
            <person name="Shi W."/>
            <person name="Du L."/>
            <person name="Sun Y."/>
            <person name="Zhan W."/>
            <person name="Jiang J.F."/>
            <person name="Wang Q."/>
            <person name="Zhang B."/>
            <person name="Ji P."/>
            <person name="Bell-Sakyi L."/>
            <person name="Cui X.M."/>
            <person name="Yuan T.T."/>
            <person name="Jiang B.G."/>
            <person name="Yang W.F."/>
            <person name="Lam T.T."/>
            <person name="Chang Q.C."/>
            <person name="Ding S.J."/>
            <person name="Wang X.J."/>
            <person name="Zhu J.G."/>
            <person name="Ruan X.D."/>
            <person name="Zhao L."/>
            <person name="Wei J.T."/>
            <person name="Ye R.Z."/>
            <person name="Que T.C."/>
            <person name="Du C.H."/>
            <person name="Zhou Y.H."/>
            <person name="Cheng J.X."/>
            <person name="Dai P.F."/>
            <person name="Guo W.B."/>
            <person name="Han X.H."/>
            <person name="Huang E.J."/>
            <person name="Li L.F."/>
            <person name="Wei W."/>
            <person name="Gao Y.C."/>
            <person name="Liu J.Z."/>
            <person name="Shao H.Z."/>
            <person name="Wang X."/>
            <person name="Wang C.C."/>
            <person name="Yang T.C."/>
            <person name="Huo Q.B."/>
            <person name="Li W."/>
            <person name="Chen H.Y."/>
            <person name="Chen S.E."/>
            <person name="Zhou L.G."/>
            <person name="Ni X.B."/>
            <person name="Tian J.H."/>
            <person name="Sheng Y."/>
            <person name="Liu T."/>
            <person name="Pan Y.S."/>
            <person name="Xia L.Y."/>
            <person name="Li J."/>
            <person name="Zhao F."/>
            <person name="Cao W.C."/>
        </authorList>
    </citation>
    <scope>NUCLEOTIDE SEQUENCE [LARGE SCALE GENOMIC DNA]</scope>
    <source>
        <strain evidence="8">HaeL-2018</strain>
    </source>
</reference>
<dbReference type="GO" id="GO:0004364">
    <property type="term" value="F:glutathione transferase activity"/>
    <property type="evidence" value="ECO:0007669"/>
    <property type="project" value="UniProtKB-EC"/>
</dbReference>
<dbReference type="PANTHER" id="PTHR11571">
    <property type="entry name" value="GLUTATHIONE S-TRANSFERASE"/>
    <property type="match status" value="1"/>
</dbReference>
<dbReference type="Pfam" id="PF02798">
    <property type="entry name" value="GST_N"/>
    <property type="match status" value="1"/>
</dbReference>
<dbReference type="Gene3D" id="3.40.30.10">
    <property type="entry name" value="Glutaredoxin"/>
    <property type="match status" value="1"/>
</dbReference>
<evidence type="ECO:0000259" key="6">
    <source>
        <dbReference type="PROSITE" id="PS50404"/>
    </source>
</evidence>
<feature type="domain" description="GST C-terminal" evidence="7">
    <location>
        <begin position="90"/>
        <end position="209"/>
    </location>
</feature>
<dbReference type="SUPFAM" id="SSF52833">
    <property type="entry name" value="Thioredoxin-like"/>
    <property type="match status" value="1"/>
</dbReference>
<dbReference type="InterPro" id="IPR040079">
    <property type="entry name" value="Glutathione_S-Trfase"/>
</dbReference>
<evidence type="ECO:0000313" key="8">
    <source>
        <dbReference type="EMBL" id="KAH9376993.1"/>
    </source>
</evidence>
<dbReference type="FunFam" id="3.40.30.10:FF:000717">
    <property type="entry name" value="Glutathione S-transferase, putative"/>
    <property type="match status" value="1"/>
</dbReference>
<dbReference type="SFLD" id="SFLDS00019">
    <property type="entry name" value="Glutathione_Transferase_(cytos"/>
    <property type="match status" value="1"/>
</dbReference>
<dbReference type="InterPro" id="IPR036282">
    <property type="entry name" value="Glutathione-S-Trfase_C_sf"/>
</dbReference>
<dbReference type="VEuPathDB" id="VectorBase:HLOH_061646"/>
<dbReference type="InterPro" id="IPR004046">
    <property type="entry name" value="GST_C"/>
</dbReference>
<dbReference type="SUPFAM" id="SSF47616">
    <property type="entry name" value="GST C-terminal domain-like"/>
    <property type="match status" value="1"/>
</dbReference>
<dbReference type="InterPro" id="IPR003081">
    <property type="entry name" value="GST_mu"/>
</dbReference>
<keyword evidence="9" id="KW-1185">Reference proteome</keyword>
<comment type="catalytic activity">
    <reaction evidence="5">
        <text>RX + glutathione = an S-substituted glutathione + a halide anion + H(+)</text>
        <dbReference type="Rhea" id="RHEA:16437"/>
        <dbReference type="ChEBI" id="CHEBI:15378"/>
        <dbReference type="ChEBI" id="CHEBI:16042"/>
        <dbReference type="ChEBI" id="CHEBI:17792"/>
        <dbReference type="ChEBI" id="CHEBI:57925"/>
        <dbReference type="ChEBI" id="CHEBI:90779"/>
        <dbReference type="EC" id="2.5.1.18"/>
    </reaction>
</comment>
<evidence type="ECO:0000313" key="9">
    <source>
        <dbReference type="Proteomes" id="UP000821853"/>
    </source>
</evidence>
<dbReference type="GO" id="GO:0006749">
    <property type="term" value="P:glutathione metabolic process"/>
    <property type="evidence" value="ECO:0007669"/>
    <property type="project" value="TreeGrafter"/>
</dbReference>
<dbReference type="SFLD" id="SFLDG01205">
    <property type="entry name" value="AMPS.1"/>
    <property type="match status" value="1"/>
</dbReference>
<dbReference type="PANTHER" id="PTHR11571:SF222">
    <property type="entry name" value="GLUTATHIONE TRANSFERASE"/>
    <property type="match status" value="1"/>
</dbReference>
<comment type="similarity">
    <text evidence="2">Belongs to the GST superfamily. Mu family.</text>
</comment>
<dbReference type="OMA" id="HRKWGFK"/>
<organism evidence="8 9">
    <name type="scientific">Haemaphysalis longicornis</name>
    <name type="common">Bush tick</name>
    <dbReference type="NCBI Taxonomy" id="44386"/>
    <lineage>
        <taxon>Eukaryota</taxon>
        <taxon>Metazoa</taxon>
        <taxon>Ecdysozoa</taxon>
        <taxon>Arthropoda</taxon>
        <taxon>Chelicerata</taxon>
        <taxon>Arachnida</taxon>
        <taxon>Acari</taxon>
        <taxon>Parasitiformes</taxon>
        <taxon>Ixodida</taxon>
        <taxon>Ixodoidea</taxon>
        <taxon>Ixodidae</taxon>
        <taxon>Haemaphysalinae</taxon>
        <taxon>Haemaphysalis</taxon>
    </lineage>
</organism>
<dbReference type="OrthoDB" id="4951845at2759"/>
<dbReference type="Pfam" id="PF14497">
    <property type="entry name" value="GST_C_3"/>
    <property type="match status" value="1"/>
</dbReference>
<name>A0A9J6GQP2_HAELO</name>
<evidence type="ECO:0000256" key="5">
    <source>
        <dbReference type="ARBA" id="ARBA00047960"/>
    </source>
</evidence>
<dbReference type="InterPro" id="IPR036249">
    <property type="entry name" value="Thioredoxin-like_sf"/>
</dbReference>
<accession>A0A9J6GQP2</accession>
<dbReference type="Gene3D" id="1.20.1050.10">
    <property type="match status" value="1"/>
</dbReference>
<dbReference type="CDD" id="cd03075">
    <property type="entry name" value="GST_N_Mu"/>
    <property type="match status" value="1"/>
</dbReference>
<comment type="caution">
    <text evidence="8">The sequence shown here is derived from an EMBL/GenBank/DDBJ whole genome shotgun (WGS) entry which is preliminary data.</text>
</comment>
<evidence type="ECO:0000256" key="3">
    <source>
        <dbReference type="ARBA" id="ARBA00012452"/>
    </source>
</evidence>
<dbReference type="EC" id="2.5.1.18" evidence="3"/>
<evidence type="ECO:0000259" key="7">
    <source>
        <dbReference type="PROSITE" id="PS50405"/>
    </source>
</evidence>
<sequence>MAPVLGYWDARAMAQFIRNLLVYKGVKFEDKLYNFGPAPDFDRSDWLKEKFSLGLKFPNLPYYIDGNVKIKQSLAILRYLGRKHDLAGRNNDETVELDVLEQEARDLSMRLIYSTAPTPNFEETLKAYADNMDSVLKPWNEFLTGKKWALGDRLTYVDFLLYEALDWHREFNAEAVQRHPGVVAYLKRFEELPNLKEYFASDKYRRWPILGPYRKWGYKK</sequence>
<dbReference type="PROSITE" id="PS50405">
    <property type="entry name" value="GST_CTER"/>
    <property type="match status" value="1"/>
</dbReference>
<evidence type="ECO:0000256" key="2">
    <source>
        <dbReference type="ARBA" id="ARBA00005861"/>
    </source>
</evidence>
<proteinExistence type="inferred from homology"/>
<feature type="domain" description="GST N-terminal" evidence="6">
    <location>
        <begin position="1"/>
        <end position="88"/>
    </location>
</feature>
<dbReference type="Proteomes" id="UP000821853">
    <property type="component" value="Unassembled WGS sequence"/>
</dbReference>
<dbReference type="SFLD" id="SFLDG00363">
    <property type="entry name" value="AMPS_(cytGST):_Alpha-__Mu-__Pi"/>
    <property type="match status" value="1"/>
</dbReference>
<dbReference type="InterPro" id="IPR050213">
    <property type="entry name" value="GST_superfamily"/>
</dbReference>
<dbReference type="AlphaFoldDB" id="A0A9J6GQP2"/>
<evidence type="ECO:0000256" key="1">
    <source>
        <dbReference type="ARBA" id="ARBA00003701"/>
    </source>
</evidence>